<dbReference type="Pfam" id="PF20730">
    <property type="entry name" value="YetF_N"/>
    <property type="match status" value="1"/>
</dbReference>
<dbReference type="PANTHER" id="PTHR34582:SF6">
    <property type="entry name" value="UPF0702 TRANSMEMBRANE PROTEIN YCAP"/>
    <property type="match status" value="1"/>
</dbReference>
<sequence>MDVLMDSLKVIGRIVTILPFLLFIGLYMGKRSIGELPVFDFLVVLVLGSVVGADIADPEIDHIHTVVAMIAIAVLQKLIIYCKLRYRKFGHLVTFEPTVVVYKGEFLIKNLKKINYSIDNVLQMLREKDVFQLKDVEMAIVEANGRISVSLAPERKTVTLSDMNITPKEPNYEIPLILDGEIQEEALQRLNKNLAWLQEELTAKQVKDKSTVFYAGVNSKGDLNLTIKGQLKSGVPPIFH</sequence>
<feature type="domain" description="YetF C-terminal" evidence="9">
    <location>
        <begin position="85"/>
        <end position="217"/>
    </location>
</feature>
<dbReference type="AlphaFoldDB" id="A0A1H8KRK8"/>
<evidence type="ECO:0000256" key="4">
    <source>
        <dbReference type="ARBA" id="ARBA00022692"/>
    </source>
</evidence>
<keyword evidence="7" id="KW-0175">Coiled coil</keyword>
<dbReference type="GO" id="GO:0005886">
    <property type="term" value="C:plasma membrane"/>
    <property type="evidence" value="ECO:0007669"/>
    <property type="project" value="UniProtKB-SubCell"/>
</dbReference>
<reference evidence="12" key="1">
    <citation type="submission" date="2016-10" db="EMBL/GenBank/DDBJ databases">
        <authorList>
            <person name="Varghese N."/>
            <person name="Submissions S."/>
        </authorList>
    </citation>
    <scope>NUCLEOTIDE SEQUENCE [LARGE SCALE GENOMIC DNA]</scope>
    <source>
        <strain evidence="12">B48,IBRC-M 10115,DSM 25386,CECT 8001</strain>
    </source>
</reference>
<name>A0A1H8KRK8_9BACI</name>
<comment type="subcellular location">
    <subcellularLocation>
        <location evidence="1">Cell membrane</location>
        <topology evidence="1">Multi-pass membrane protein</topology>
    </subcellularLocation>
</comment>
<feature type="transmembrane region" description="Helical" evidence="8">
    <location>
        <begin position="36"/>
        <end position="56"/>
    </location>
</feature>
<evidence type="ECO:0000256" key="8">
    <source>
        <dbReference type="SAM" id="Phobius"/>
    </source>
</evidence>
<dbReference type="Proteomes" id="UP000198553">
    <property type="component" value="Unassembled WGS sequence"/>
</dbReference>
<feature type="transmembrane region" description="Helical" evidence="8">
    <location>
        <begin position="62"/>
        <end position="82"/>
    </location>
</feature>
<organism evidence="11 12">
    <name type="scientific">Mesobacillus persicus</name>
    <dbReference type="NCBI Taxonomy" id="930146"/>
    <lineage>
        <taxon>Bacteria</taxon>
        <taxon>Bacillati</taxon>
        <taxon>Bacillota</taxon>
        <taxon>Bacilli</taxon>
        <taxon>Bacillales</taxon>
        <taxon>Bacillaceae</taxon>
        <taxon>Mesobacillus</taxon>
    </lineage>
</organism>
<accession>A0A1H8KRK8</accession>
<evidence type="ECO:0000256" key="7">
    <source>
        <dbReference type="SAM" id="Coils"/>
    </source>
</evidence>
<evidence type="ECO:0000313" key="12">
    <source>
        <dbReference type="Proteomes" id="UP000198553"/>
    </source>
</evidence>
<keyword evidence="4 8" id="KW-0812">Transmembrane</keyword>
<evidence type="ECO:0000259" key="10">
    <source>
        <dbReference type="Pfam" id="PF20730"/>
    </source>
</evidence>
<dbReference type="STRING" id="930146.SAMN05192533_1311"/>
<dbReference type="InterPro" id="IPR023090">
    <property type="entry name" value="UPF0702_alpha/beta_dom_sf"/>
</dbReference>
<feature type="transmembrane region" description="Helical" evidence="8">
    <location>
        <begin position="12"/>
        <end position="29"/>
    </location>
</feature>
<evidence type="ECO:0000256" key="6">
    <source>
        <dbReference type="ARBA" id="ARBA00023136"/>
    </source>
</evidence>
<evidence type="ECO:0000256" key="2">
    <source>
        <dbReference type="ARBA" id="ARBA00006448"/>
    </source>
</evidence>
<dbReference type="EMBL" id="FOBW01000031">
    <property type="protein sequence ID" value="SEN95533.1"/>
    <property type="molecule type" value="Genomic_DNA"/>
</dbReference>
<dbReference type="Gene3D" id="3.30.240.20">
    <property type="entry name" value="bsu07140 like domains"/>
    <property type="match status" value="2"/>
</dbReference>
<evidence type="ECO:0000256" key="5">
    <source>
        <dbReference type="ARBA" id="ARBA00022989"/>
    </source>
</evidence>
<dbReference type="InterPro" id="IPR007353">
    <property type="entry name" value="DUF421"/>
</dbReference>
<evidence type="ECO:0000259" key="9">
    <source>
        <dbReference type="Pfam" id="PF04239"/>
    </source>
</evidence>
<keyword evidence="3" id="KW-1003">Cell membrane</keyword>
<feature type="domain" description="YetF-like N-terminal transmembrane" evidence="10">
    <location>
        <begin position="13"/>
        <end position="80"/>
    </location>
</feature>
<dbReference type="OrthoDB" id="9778331at2"/>
<evidence type="ECO:0000256" key="1">
    <source>
        <dbReference type="ARBA" id="ARBA00004651"/>
    </source>
</evidence>
<dbReference type="InterPro" id="IPR048454">
    <property type="entry name" value="YetF_N"/>
</dbReference>
<dbReference type="Pfam" id="PF04239">
    <property type="entry name" value="DUF421"/>
    <property type="match status" value="1"/>
</dbReference>
<keyword evidence="5 8" id="KW-1133">Transmembrane helix</keyword>
<evidence type="ECO:0000313" key="11">
    <source>
        <dbReference type="EMBL" id="SEN95533.1"/>
    </source>
</evidence>
<gene>
    <name evidence="11" type="ORF">SAMN05192533_1311</name>
</gene>
<protein>
    <submittedName>
        <fullName evidence="11">Uncharacterized membrane protein YcaP, DUF421 family</fullName>
    </submittedName>
</protein>
<keyword evidence="6 8" id="KW-0472">Membrane</keyword>
<comment type="similarity">
    <text evidence="2">Belongs to the UPF0702 family.</text>
</comment>
<evidence type="ECO:0000256" key="3">
    <source>
        <dbReference type="ARBA" id="ARBA00022475"/>
    </source>
</evidence>
<proteinExistence type="inferred from homology"/>
<dbReference type="RefSeq" id="WP_090750544.1">
    <property type="nucleotide sequence ID" value="NZ_FOBW01000031.1"/>
</dbReference>
<dbReference type="PANTHER" id="PTHR34582">
    <property type="entry name" value="UPF0702 TRANSMEMBRANE PROTEIN YCAP"/>
    <property type="match status" value="1"/>
</dbReference>
<keyword evidence="12" id="KW-1185">Reference proteome</keyword>
<feature type="coiled-coil region" evidence="7">
    <location>
        <begin position="180"/>
        <end position="207"/>
    </location>
</feature>